<keyword evidence="2" id="KW-1185">Reference proteome</keyword>
<dbReference type="Proteomes" id="UP001176940">
    <property type="component" value="Unassembled WGS sequence"/>
</dbReference>
<name>A0ABN9MHE8_9NEOB</name>
<organism evidence="1 2">
    <name type="scientific">Ranitomeya imitator</name>
    <name type="common">mimic poison frog</name>
    <dbReference type="NCBI Taxonomy" id="111125"/>
    <lineage>
        <taxon>Eukaryota</taxon>
        <taxon>Metazoa</taxon>
        <taxon>Chordata</taxon>
        <taxon>Craniata</taxon>
        <taxon>Vertebrata</taxon>
        <taxon>Euteleostomi</taxon>
        <taxon>Amphibia</taxon>
        <taxon>Batrachia</taxon>
        <taxon>Anura</taxon>
        <taxon>Neobatrachia</taxon>
        <taxon>Hyloidea</taxon>
        <taxon>Dendrobatidae</taxon>
        <taxon>Dendrobatinae</taxon>
        <taxon>Ranitomeya</taxon>
    </lineage>
</organism>
<comment type="caution">
    <text evidence="1">The sequence shown here is derived from an EMBL/GenBank/DDBJ whole genome shotgun (WGS) entry which is preliminary data.</text>
</comment>
<proteinExistence type="predicted"/>
<gene>
    <name evidence="1" type="ORF">RIMI_LOCUS20577199</name>
</gene>
<protein>
    <submittedName>
        <fullName evidence="1">Uncharacterized protein</fullName>
    </submittedName>
</protein>
<accession>A0ABN9MHE8</accession>
<evidence type="ECO:0000313" key="2">
    <source>
        <dbReference type="Proteomes" id="UP001176940"/>
    </source>
</evidence>
<dbReference type="EMBL" id="CAUEEQ010069383">
    <property type="protein sequence ID" value="CAJ0965743.1"/>
    <property type="molecule type" value="Genomic_DNA"/>
</dbReference>
<sequence length="239" mass="26844">MTGPLERSMASCLTSAKCQCHYPVPRVSVSLSCIPNVSVIILYPKCQCHYPVPRVVSVIILYHKCQCHYPIPRVSVSLSCTPSVSAIILYPKCHCQYPLSRVSGSLSCTPSVSVIILYPEFQNVVKPMVSFKRTTRPAKVRIGVGVGSHVEYFVNVWAPHFKKDINKLEQVQRRATRKEELNCDVKVALYGVHHFLMKASCYELPMDPNPHTQSSCLLGQLLLDIECCGLGLKIKIWQR</sequence>
<evidence type="ECO:0000313" key="1">
    <source>
        <dbReference type="EMBL" id="CAJ0965743.1"/>
    </source>
</evidence>
<reference evidence="1" key="1">
    <citation type="submission" date="2023-07" db="EMBL/GenBank/DDBJ databases">
        <authorList>
            <person name="Stuckert A."/>
        </authorList>
    </citation>
    <scope>NUCLEOTIDE SEQUENCE</scope>
</reference>